<sequence length="422" mass="47225">MTLVPLKLLNDLRGKHMSCPDCSEMYRTSPTDVGEIGLTEVIAATRAHFWLVIAASAVVFTIGVVFLDRYVYQYRTEAFLDLRRDLLVYNTQRYAFYDKKQLALYLKSQPGLDSEKERLLNEISENLIRRNVMPLLNSSQKGGDGSVVVGLELRSQSRDSAESAVGRLRLLAGYIIDTQLMQSMRNTLRDGYLASMARSRQLDTQIIDKSTRLRDMELSLKEMSGIAARTPPARELSEQRLISNVGEAGRYLPPRVQVIGIESSMSSLRGELRGLTVERERNGIRLGFYRKLYEVLPEFRSGAQMFEFFSTFVHDYFAKSGESENVQAVRNELMAAVVDHLRAQRLDHLYFTAGPSVPISRSGPIPLFGAIVLLASFCVAFGIVLALLVNAVSVRWKAARAINSSTRPSMPDRLSVASGPVE</sequence>
<feature type="transmembrane region" description="Helical" evidence="1">
    <location>
        <begin position="367"/>
        <end position="389"/>
    </location>
</feature>
<organism evidence="2 3">
    <name type="scientific">Pandoraea fibrosis</name>
    <dbReference type="NCBI Taxonomy" id="1891094"/>
    <lineage>
        <taxon>Bacteria</taxon>
        <taxon>Pseudomonadati</taxon>
        <taxon>Pseudomonadota</taxon>
        <taxon>Betaproteobacteria</taxon>
        <taxon>Burkholderiales</taxon>
        <taxon>Burkholderiaceae</taxon>
        <taxon>Pandoraea</taxon>
    </lineage>
</organism>
<proteinExistence type="predicted"/>
<dbReference type="EMBL" id="CABPRW010000018">
    <property type="protein sequence ID" value="VVE53077.1"/>
    <property type="molecule type" value="Genomic_DNA"/>
</dbReference>
<keyword evidence="1" id="KW-1133">Transmembrane helix</keyword>
<keyword evidence="1" id="KW-0812">Transmembrane</keyword>
<name>A0A5E4YXE6_9BURK</name>
<feature type="transmembrane region" description="Helical" evidence="1">
    <location>
        <begin position="47"/>
        <end position="67"/>
    </location>
</feature>
<accession>A0A5E4YXE6</accession>
<protein>
    <submittedName>
        <fullName evidence="2">Uncharacterized protein</fullName>
    </submittedName>
</protein>
<dbReference type="Proteomes" id="UP000382577">
    <property type="component" value="Unassembled WGS sequence"/>
</dbReference>
<dbReference type="AlphaFoldDB" id="A0A5E4YXE6"/>
<evidence type="ECO:0000256" key="1">
    <source>
        <dbReference type="SAM" id="Phobius"/>
    </source>
</evidence>
<gene>
    <name evidence="2" type="ORF">PFI31113_04803</name>
</gene>
<reference evidence="2 3" key="1">
    <citation type="submission" date="2019-08" db="EMBL/GenBank/DDBJ databases">
        <authorList>
            <person name="Peeters C."/>
        </authorList>
    </citation>
    <scope>NUCLEOTIDE SEQUENCE [LARGE SCALE GENOMIC DNA]</scope>
    <source>
        <strain evidence="2 3">LMG 31113</strain>
    </source>
</reference>
<keyword evidence="1" id="KW-0472">Membrane</keyword>
<evidence type="ECO:0000313" key="2">
    <source>
        <dbReference type="EMBL" id="VVE53077.1"/>
    </source>
</evidence>
<evidence type="ECO:0000313" key="3">
    <source>
        <dbReference type="Proteomes" id="UP000382577"/>
    </source>
</evidence>